<dbReference type="Gene3D" id="2.60.40.3230">
    <property type="match status" value="1"/>
</dbReference>
<reference evidence="3 5" key="2">
    <citation type="submission" date="2018-06" db="EMBL/GenBank/DDBJ databases">
        <authorList>
            <consortium name="Pathogen Informatics"/>
            <person name="Doyle S."/>
        </authorList>
    </citation>
    <scope>NUCLEOTIDE SEQUENCE [LARGE SCALE GENOMIC DNA]</scope>
    <source>
        <strain evidence="3 5">NCTC10851</strain>
    </source>
</reference>
<dbReference type="CDD" id="cd09030">
    <property type="entry name" value="DUF1425"/>
    <property type="match status" value="1"/>
</dbReference>
<dbReference type="PROSITE" id="PS51257">
    <property type="entry name" value="PROKAR_LIPOPROTEIN"/>
    <property type="match status" value="1"/>
</dbReference>
<dbReference type="EMBL" id="NLFK01000002">
    <property type="protein sequence ID" value="OZN25596.1"/>
    <property type="molecule type" value="Genomic_DNA"/>
</dbReference>
<keyword evidence="1" id="KW-0732">Signal</keyword>
<dbReference type="Proteomes" id="UP000215738">
    <property type="component" value="Unassembled WGS sequence"/>
</dbReference>
<evidence type="ECO:0000313" key="3">
    <source>
        <dbReference type="EMBL" id="SUU37733.1"/>
    </source>
</evidence>
<dbReference type="EMBL" id="UFSB01000001">
    <property type="protein sequence ID" value="SUU37733.1"/>
    <property type="molecule type" value="Genomic_DNA"/>
</dbReference>
<evidence type="ECO:0000313" key="5">
    <source>
        <dbReference type="Proteomes" id="UP000254507"/>
    </source>
</evidence>
<dbReference type="AlphaFoldDB" id="A0A263HG98"/>
<feature type="signal peptide" evidence="1">
    <location>
        <begin position="1"/>
        <end position="18"/>
    </location>
</feature>
<gene>
    <name evidence="2" type="ORF">CFY87_03100</name>
    <name evidence="3" type="ORF">NCTC10851_01714</name>
</gene>
<evidence type="ECO:0000313" key="2">
    <source>
        <dbReference type="EMBL" id="OZN25596.1"/>
    </source>
</evidence>
<feature type="chain" id="PRO_5044571948" evidence="1">
    <location>
        <begin position="19"/>
        <end position="115"/>
    </location>
</feature>
<dbReference type="OrthoDB" id="5690781at2"/>
<accession>A0A263HG98</accession>
<protein>
    <submittedName>
        <fullName evidence="3">Lipoprotein</fullName>
    </submittedName>
</protein>
<evidence type="ECO:0000313" key="4">
    <source>
        <dbReference type="Proteomes" id="UP000215738"/>
    </source>
</evidence>
<dbReference type="RefSeq" id="WP_094945831.1">
    <property type="nucleotide sequence ID" value="NZ_NLFK01000002.1"/>
</dbReference>
<reference evidence="2 4" key="1">
    <citation type="submission" date="2017-07" db="EMBL/GenBank/DDBJ databases">
        <title>Virulence factors identified in Actinobacillus seminis.</title>
        <authorList>
            <person name="Negrete-Abascal E."/>
            <person name="Vaca-Pacheco S."/>
            <person name="Montes-Garcia F."/>
            <person name="Leyto-Gil A.M."/>
            <person name="Fragoso-Garcia E."/>
            <person name="Carvente-Garcia R."/>
            <person name="Perez-Agueros S."/>
            <person name="Castelan-Sanchez H.G."/>
            <person name="Garcia-Molina A."/>
            <person name="Villamar T.E."/>
            <person name="Vazquez-Cruz C."/>
        </authorList>
    </citation>
    <scope>NUCLEOTIDE SEQUENCE [LARGE SCALE GENOMIC DNA]</scope>
    <source>
        <strain evidence="2 4">ATCC 15768</strain>
    </source>
</reference>
<proteinExistence type="predicted"/>
<dbReference type="Pfam" id="PF07233">
    <property type="entry name" value="DUF1425"/>
    <property type="match status" value="1"/>
</dbReference>
<dbReference type="InParanoid" id="A0A263HG98"/>
<keyword evidence="4" id="KW-1185">Reference proteome</keyword>
<sequence length="115" mass="13115">MKKRISFLFLTALLSACSATVPNVVNTTKPILNMEAALMPLLNVEVNERAAWVENKTDKQVSFSYSLFWYDKNGVTQLEPAKFMQMQLNQRQKAGIEITPPTAESVNYRLYLRAK</sequence>
<name>A0A263HG98_9PAST</name>
<dbReference type="InterPro" id="IPR038483">
    <property type="entry name" value="YcfL-like_sf"/>
</dbReference>
<dbReference type="InterPro" id="IPR010824">
    <property type="entry name" value="DUF1425"/>
</dbReference>
<keyword evidence="3" id="KW-0449">Lipoprotein</keyword>
<evidence type="ECO:0000256" key="1">
    <source>
        <dbReference type="SAM" id="SignalP"/>
    </source>
</evidence>
<dbReference type="Proteomes" id="UP000254507">
    <property type="component" value="Unassembled WGS sequence"/>
</dbReference>
<organism evidence="3 5">
    <name type="scientific">Actinobacillus seminis</name>
    <dbReference type="NCBI Taxonomy" id="722"/>
    <lineage>
        <taxon>Bacteria</taxon>
        <taxon>Pseudomonadati</taxon>
        <taxon>Pseudomonadota</taxon>
        <taxon>Gammaproteobacteria</taxon>
        <taxon>Pasteurellales</taxon>
        <taxon>Pasteurellaceae</taxon>
        <taxon>Actinobacillus</taxon>
    </lineage>
</organism>